<evidence type="ECO:0000313" key="3">
    <source>
        <dbReference type="Proteomes" id="UP000324222"/>
    </source>
</evidence>
<comment type="caution">
    <text evidence="2">The sequence shown here is derived from an EMBL/GenBank/DDBJ whole genome shotgun (WGS) entry which is preliminary data.</text>
</comment>
<dbReference type="EMBL" id="VSRR010038076">
    <property type="protein sequence ID" value="MPC74026.1"/>
    <property type="molecule type" value="Genomic_DNA"/>
</dbReference>
<accession>A0A5B7HWA9</accession>
<dbReference type="Proteomes" id="UP000324222">
    <property type="component" value="Unassembled WGS sequence"/>
</dbReference>
<evidence type="ECO:0000256" key="1">
    <source>
        <dbReference type="SAM" id="MobiDB-lite"/>
    </source>
</evidence>
<reference evidence="2 3" key="1">
    <citation type="submission" date="2019-05" db="EMBL/GenBank/DDBJ databases">
        <title>Another draft genome of Portunus trituberculatus and its Hox gene families provides insights of decapod evolution.</title>
        <authorList>
            <person name="Jeong J.-H."/>
            <person name="Song I."/>
            <person name="Kim S."/>
            <person name="Choi T."/>
            <person name="Kim D."/>
            <person name="Ryu S."/>
            <person name="Kim W."/>
        </authorList>
    </citation>
    <scope>NUCLEOTIDE SEQUENCE [LARGE SCALE GENOMIC DNA]</scope>
    <source>
        <tissue evidence="2">Muscle</tissue>
    </source>
</reference>
<feature type="compositionally biased region" description="Basic and acidic residues" evidence="1">
    <location>
        <begin position="43"/>
        <end position="56"/>
    </location>
</feature>
<proteinExistence type="predicted"/>
<sequence length="90" mass="10021">MHLPPQYVKKWADVGAVMSGRGCGGQESRAGRGWDGGWRRGGGWRDGEGRKEGGRQKDKLRTLCVQDRVLVSLEWLPGCLVWREQEVAGN</sequence>
<gene>
    <name evidence="2" type="ORF">E2C01_068371</name>
</gene>
<name>A0A5B7HWA9_PORTR</name>
<evidence type="ECO:0000313" key="2">
    <source>
        <dbReference type="EMBL" id="MPC74026.1"/>
    </source>
</evidence>
<keyword evidence="3" id="KW-1185">Reference proteome</keyword>
<feature type="region of interest" description="Disordered" evidence="1">
    <location>
        <begin position="22"/>
        <end position="56"/>
    </location>
</feature>
<protein>
    <submittedName>
        <fullName evidence="2">Uncharacterized protein</fullName>
    </submittedName>
</protein>
<dbReference type="AlphaFoldDB" id="A0A5B7HWA9"/>
<organism evidence="2 3">
    <name type="scientific">Portunus trituberculatus</name>
    <name type="common">Swimming crab</name>
    <name type="synonym">Neptunus trituberculatus</name>
    <dbReference type="NCBI Taxonomy" id="210409"/>
    <lineage>
        <taxon>Eukaryota</taxon>
        <taxon>Metazoa</taxon>
        <taxon>Ecdysozoa</taxon>
        <taxon>Arthropoda</taxon>
        <taxon>Crustacea</taxon>
        <taxon>Multicrustacea</taxon>
        <taxon>Malacostraca</taxon>
        <taxon>Eumalacostraca</taxon>
        <taxon>Eucarida</taxon>
        <taxon>Decapoda</taxon>
        <taxon>Pleocyemata</taxon>
        <taxon>Brachyura</taxon>
        <taxon>Eubrachyura</taxon>
        <taxon>Portunoidea</taxon>
        <taxon>Portunidae</taxon>
        <taxon>Portuninae</taxon>
        <taxon>Portunus</taxon>
    </lineage>
</organism>